<gene>
    <name evidence="2" type="ORF">H4W80_008474</name>
</gene>
<dbReference type="RefSeq" id="WP_192790115.1">
    <property type="nucleotide sequence ID" value="NZ_JADBEK010000001.1"/>
</dbReference>
<feature type="compositionally biased region" description="Low complexity" evidence="1">
    <location>
        <begin position="30"/>
        <end position="41"/>
    </location>
</feature>
<protein>
    <submittedName>
        <fullName evidence="2">Uncharacterized protein</fullName>
    </submittedName>
</protein>
<feature type="region of interest" description="Disordered" evidence="1">
    <location>
        <begin position="1"/>
        <end position="135"/>
    </location>
</feature>
<feature type="compositionally biased region" description="Polar residues" evidence="1">
    <location>
        <begin position="108"/>
        <end position="123"/>
    </location>
</feature>
<dbReference type="EMBL" id="JADBEK010000001">
    <property type="protein sequence ID" value="MBE1590216.1"/>
    <property type="molecule type" value="Genomic_DNA"/>
</dbReference>
<keyword evidence="3" id="KW-1185">Reference proteome</keyword>
<evidence type="ECO:0000313" key="2">
    <source>
        <dbReference type="EMBL" id="MBE1590216.1"/>
    </source>
</evidence>
<accession>A0ABR9MD01</accession>
<comment type="caution">
    <text evidence="2">The sequence shown here is derived from an EMBL/GenBank/DDBJ whole genome shotgun (WGS) entry which is preliminary data.</text>
</comment>
<name>A0ABR9MD01_9ACTN</name>
<feature type="compositionally biased region" description="Low complexity" evidence="1">
    <location>
        <begin position="67"/>
        <end position="84"/>
    </location>
</feature>
<dbReference type="PRINTS" id="PR01217">
    <property type="entry name" value="PRICHEXTENSN"/>
</dbReference>
<reference evidence="2 3" key="1">
    <citation type="submission" date="2020-10" db="EMBL/GenBank/DDBJ databases">
        <title>Sequencing the genomes of 1000 actinobacteria strains.</title>
        <authorList>
            <person name="Klenk H.-P."/>
        </authorList>
    </citation>
    <scope>NUCLEOTIDE SEQUENCE [LARGE SCALE GENOMIC DNA]</scope>
    <source>
        <strain evidence="2 3">DSM 43173</strain>
    </source>
</reference>
<evidence type="ECO:0000313" key="3">
    <source>
        <dbReference type="Proteomes" id="UP000633509"/>
    </source>
</evidence>
<dbReference type="Proteomes" id="UP000633509">
    <property type="component" value="Unassembled WGS sequence"/>
</dbReference>
<proteinExistence type="predicted"/>
<organism evidence="2 3">
    <name type="scientific">Nonomuraea angiospora</name>
    <dbReference type="NCBI Taxonomy" id="46172"/>
    <lineage>
        <taxon>Bacteria</taxon>
        <taxon>Bacillati</taxon>
        <taxon>Actinomycetota</taxon>
        <taxon>Actinomycetes</taxon>
        <taxon>Streptosporangiales</taxon>
        <taxon>Streptosporangiaceae</taxon>
        <taxon>Nonomuraea</taxon>
    </lineage>
</organism>
<feature type="compositionally biased region" description="Pro residues" evidence="1">
    <location>
        <begin position="85"/>
        <end position="107"/>
    </location>
</feature>
<evidence type="ECO:0000256" key="1">
    <source>
        <dbReference type="SAM" id="MobiDB-lite"/>
    </source>
</evidence>
<feature type="compositionally biased region" description="Pro residues" evidence="1">
    <location>
        <begin position="57"/>
        <end position="66"/>
    </location>
</feature>
<sequence length="388" mass="41505">MGTPDPWGGAPDPWAHTQTPPATQAPPGNPYATPAQPAAAATPPPPAAPDPWAHTRPPAPAQPAPANPYSNPYASPNPYSTTPTSPRPYQPQPRPVPGNPYAYPPANQPVTHTPQSYASNGASRANLGAGRFGPAPEMNAARPALPSLGEKALSALKRAGRLALGLSPAIAICGGMLANEPGMAQAVSVWQSGMAQRLDGGMKNLLPQLRDTAKDGWIAMDRDEFDRVLWTFQRESEVLRNVLNTGGSSLDEVAAAYRSFWTWVLRTSAAALGLLLAAKALQRVPQSSVWGVLMEKYITAEVNIATLFLATSLASTLKEGGEVLSTMVKRNHQWNYITPAGAAAVDFRSIEIDAKKYPSFAEPAKKNGLPPRYQDFDWIEPKREISQP</sequence>